<organism evidence="1 2">
    <name type="scientific">Leucosporidium creatinivorum</name>
    <dbReference type="NCBI Taxonomy" id="106004"/>
    <lineage>
        <taxon>Eukaryota</taxon>
        <taxon>Fungi</taxon>
        <taxon>Dikarya</taxon>
        <taxon>Basidiomycota</taxon>
        <taxon>Pucciniomycotina</taxon>
        <taxon>Microbotryomycetes</taxon>
        <taxon>Leucosporidiales</taxon>
        <taxon>Leucosporidium</taxon>
    </lineage>
</organism>
<name>A0A1Y2F2E2_9BASI</name>
<sequence>MAIVGEQSSPSVPSLPTEILTHIASFLTPSLTRGWLPNTRGKQYDQWKEQHKVITSLQFTDRRFAAVCRPLVWRSVCFSSEDRQEKGPATLFELNDVHTFVVELRWEIGAWTYTDMSPLFLPFLTNLASLAVLQEDDGWGYPLTVPTSLTHMIRSLRKLRSLQLDDFDSFADQTFDLGAELPELSSLALGSWWDHDVWKEVPPRTVDLHYTQDWEVYWEHSDERVIVQYLPFLKHLTLDSYLGVDRSSSHRPPRVVSDIDSFFAELIEEHPVETRASFPLESLTITKLVLFESEGLVEFLHTLTSCAALRSLAFIDCSPKKTGHTATWRNLRMPHIESLTIAMRKPPSKPLPLQTLLDAFPNLTELDISDVLNPRATLNASLDTLAGLPAEILILLQFAREKSAIERLTIRFPARNEILRCWRVGDAEAEKGSYGFARELWREW</sequence>
<dbReference type="InterPro" id="IPR032675">
    <property type="entry name" value="LRR_dom_sf"/>
</dbReference>
<reference evidence="1 2" key="1">
    <citation type="submission" date="2016-07" db="EMBL/GenBank/DDBJ databases">
        <title>Pervasive Adenine N6-methylation of Active Genes in Fungi.</title>
        <authorList>
            <consortium name="DOE Joint Genome Institute"/>
            <person name="Mondo S.J."/>
            <person name="Dannebaum R.O."/>
            <person name="Kuo R.C."/>
            <person name="Labutti K."/>
            <person name="Haridas S."/>
            <person name="Kuo A."/>
            <person name="Salamov A."/>
            <person name="Ahrendt S.R."/>
            <person name="Lipzen A."/>
            <person name="Sullivan W."/>
            <person name="Andreopoulos W.B."/>
            <person name="Clum A."/>
            <person name="Lindquist E."/>
            <person name="Daum C."/>
            <person name="Ramamoorthy G.K."/>
            <person name="Gryganskyi A."/>
            <person name="Culley D."/>
            <person name="Magnuson J.K."/>
            <person name="James T.Y."/>
            <person name="O'Malley M.A."/>
            <person name="Stajich J.E."/>
            <person name="Spatafora J.W."/>
            <person name="Visel A."/>
            <person name="Grigoriev I.V."/>
        </authorList>
    </citation>
    <scope>NUCLEOTIDE SEQUENCE [LARGE SCALE GENOMIC DNA]</scope>
    <source>
        <strain evidence="1 2">62-1032</strain>
    </source>
</reference>
<dbReference type="AlphaFoldDB" id="A0A1Y2F2E2"/>
<dbReference type="EMBL" id="MCGR01000030">
    <property type="protein sequence ID" value="ORY78048.1"/>
    <property type="molecule type" value="Genomic_DNA"/>
</dbReference>
<evidence type="ECO:0000313" key="2">
    <source>
        <dbReference type="Proteomes" id="UP000193467"/>
    </source>
</evidence>
<keyword evidence="2" id="KW-1185">Reference proteome</keyword>
<dbReference type="Gene3D" id="3.80.10.10">
    <property type="entry name" value="Ribonuclease Inhibitor"/>
    <property type="match status" value="1"/>
</dbReference>
<dbReference type="Proteomes" id="UP000193467">
    <property type="component" value="Unassembled WGS sequence"/>
</dbReference>
<comment type="caution">
    <text evidence="1">The sequence shown here is derived from an EMBL/GenBank/DDBJ whole genome shotgun (WGS) entry which is preliminary data.</text>
</comment>
<proteinExistence type="predicted"/>
<protein>
    <submittedName>
        <fullName evidence="1">Uncharacterized protein</fullName>
    </submittedName>
</protein>
<gene>
    <name evidence="1" type="ORF">BCR35DRAFT_332428</name>
</gene>
<dbReference type="InParanoid" id="A0A1Y2F2E2"/>
<accession>A0A1Y2F2E2</accession>
<evidence type="ECO:0000313" key="1">
    <source>
        <dbReference type="EMBL" id="ORY78048.1"/>
    </source>
</evidence>
<dbReference type="SUPFAM" id="SSF52047">
    <property type="entry name" value="RNI-like"/>
    <property type="match status" value="1"/>
</dbReference>